<dbReference type="InterPro" id="IPR008737">
    <property type="entry name" value="DUF1758"/>
</dbReference>
<dbReference type="Pfam" id="PF05585">
    <property type="entry name" value="DUF1758"/>
    <property type="match status" value="1"/>
</dbReference>
<reference evidence="2" key="1">
    <citation type="submission" date="2018-11" db="EMBL/GenBank/DDBJ databases">
        <authorList>
            <person name="Alioto T."/>
            <person name="Alioto T."/>
        </authorList>
    </citation>
    <scope>NUCLEOTIDE SEQUENCE</scope>
</reference>
<accession>A0A8B6E9C5</accession>
<dbReference type="Gene3D" id="2.40.70.10">
    <property type="entry name" value="Acid Proteases"/>
    <property type="match status" value="1"/>
</dbReference>
<dbReference type="EMBL" id="UYJE01004831">
    <property type="protein sequence ID" value="VDI31785.1"/>
    <property type="molecule type" value="Genomic_DNA"/>
</dbReference>
<name>A0A8B6E9C5_MYTGA</name>
<evidence type="ECO:0000313" key="3">
    <source>
        <dbReference type="Proteomes" id="UP000596742"/>
    </source>
</evidence>
<sequence>MYSSQQSHDILPKTATAPVVNNGQEVECNILFDEGAQRSFITKKSTDQLEMNPIEKVSIHPSAFGDLSQKVRNLDTATMQLHTDTGEKVHIDTLIVPDIAVPIQNKISQTTRNLPHLKGST</sequence>
<comment type="caution">
    <text evidence="2">The sequence shown here is derived from an EMBL/GenBank/DDBJ whole genome shotgun (WGS) entry which is preliminary data.</text>
</comment>
<dbReference type="OrthoDB" id="5967017at2759"/>
<evidence type="ECO:0000313" key="2">
    <source>
        <dbReference type="EMBL" id="VDI31785.1"/>
    </source>
</evidence>
<gene>
    <name evidence="2" type="ORF">MGAL_10B074370</name>
</gene>
<dbReference type="AlphaFoldDB" id="A0A8B6E9C5"/>
<evidence type="ECO:0000259" key="1">
    <source>
        <dbReference type="Pfam" id="PF05585"/>
    </source>
</evidence>
<organism evidence="2 3">
    <name type="scientific">Mytilus galloprovincialis</name>
    <name type="common">Mediterranean mussel</name>
    <dbReference type="NCBI Taxonomy" id="29158"/>
    <lineage>
        <taxon>Eukaryota</taxon>
        <taxon>Metazoa</taxon>
        <taxon>Spiralia</taxon>
        <taxon>Lophotrochozoa</taxon>
        <taxon>Mollusca</taxon>
        <taxon>Bivalvia</taxon>
        <taxon>Autobranchia</taxon>
        <taxon>Pteriomorphia</taxon>
        <taxon>Mytilida</taxon>
        <taxon>Mytiloidea</taxon>
        <taxon>Mytilidae</taxon>
        <taxon>Mytilinae</taxon>
        <taxon>Mytilus</taxon>
    </lineage>
</organism>
<feature type="domain" description="DUF1758" evidence="1">
    <location>
        <begin position="19"/>
        <end position="94"/>
    </location>
</feature>
<dbReference type="InterPro" id="IPR021109">
    <property type="entry name" value="Peptidase_aspartic_dom_sf"/>
</dbReference>
<protein>
    <recommendedName>
        <fullName evidence="1">DUF1758 domain-containing protein</fullName>
    </recommendedName>
</protein>
<keyword evidence="3" id="KW-1185">Reference proteome</keyword>
<proteinExistence type="predicted"/>
<dbReference type="Proteomes" id="UP000596742">
    <property type="component" value="Unassembled WGS sequence"/>
</dbReference>